<dbReference type="GO" id="GO:0016787">
    <property type="term" value="F:hydrolase activity"/>
    <property type="evidence" value="ECO:0007669"/>
    <property type="project" value="UniProtKB-KW"/>
</dbReference>
<protein>
    <submittedName>
        <fullName evidence="4">NUDIX domain-containing protein</fullName>
    </submittedName>
</protein>
<evidence type="ECO:0000256" key="2">
    <source>
        <dbReference type="RuleBase" id="RU003476"/>
    </source>
</evidence>
<sequence length="100" mass="11840">MFKFMFSEIQSKKVLWVTPGGGVKKDENFEQALNRELFEETGLALNLIGPWIWTKKGIFNGRKVDFISYEKYYLIKMDNLDISFENMTLNEARTLKGYKW</sequence>
<dbReference type="Proteomes" id="UP000277999">
    <property type="component" value="Unassembled WGS sequence"/>
</dbReference>
<name>A0A3M0SFX7_9CLOT</name>
<dbReference type="InterPro" id="IPR020084">
    <property type="entry name" value="NUDIX_hydrolase_CS"/>
</dbReference>
<dbReference type="Pfam" id="PF00293">
    <property type="entry name" value="NUDIX"/>
    <property type="match status" value="1"/>
</dbReference>
<keyword evidence="1 2" id="KW-0378">Hydrolase</keyword>
<dbReference type="PROSITE" id="PS51462">
    <property type="entry name" value="NUDIX"/>
    <property type="match status" value="1"/>
</dbReference>
<comment type="similarity">
    <text evidence="2">Belongs to the Nudix hydrolase family.</text>
</comment>
<dbReference type="PROSITE" id="PS00893">
    <property type="entry name" value="NUDIX_BOX"/>
    <property type="match status" value="1"/>
</dbReference>
<organism evidence="4 5">
    <name type="scientific">Clostridium autoethanogenum</name>
    <dbReference type="NCBI Taxonomy" id="84023"/>
    <lineage>
        <taxon>Bacteria</taxon>
        <taxon>Bacillati</taxon>
        <taxon>Bacillota</taxon>
        <taxon>Clostridia</taxon>
        <taxon>Eubacteriales</taxon>
        <taxon>Clostridiaceae</taxon>
        <taxon>Clostridium</taxon>
    </lineage>
</organism>
<evidence type="ECO:0000256" key="1">
    <source>
        <dbReference type="ARBA" id="ARBA00022801"/>
    </source>
</evidence>
<dbReference type="InterPro" id="IPR015797">
    <property type="entry name" value="NUDIX_hydrolase-like_dom_sf"/>
</dbReference>
<dbReference type="Gene3D" id="3.90.79.10">
    <property type="entry name" value="Nucleoside Triphosphate Pyrophosphohydrolase"/>
    <property type="match status" value="1"/>
</dbReference>
<dbReference type="InterPro" id="IPR000086">
    <property type="entry name" value="NUDIX_hydrolase_dom"/>
</dbReference>
<dbReference type="PRINTS" id="PR00502">
    <property type="entry name" value="NUDIXFAMILY"/>
</dbReference>
<comment type="caution">
    <text evidence="4">The sequence shown here is derived from an EMBL/GenBank/DDBJ whole genome shotgun (WGS) entry which is preliminary data.</text>
</comment>
<evidence type="ECO:0000313" key="4">
    <source>
        <dbReference type="EMBL" id="RMC96650.1"/>
    </source>
</evidence>
<feature type="domain" description="Nudix hydrolase" evidence="3">
    <location>
        <begin position="1"/>
        <end position="100"/>
    </location>
</feature>
<dbReference type="AlphaFoldDB" id="A0A3M0SFX7"/>
<reference evidence="4 5" key="1">
    <citation type="submission" date="2018-10" db="EMBL/GenBank/DDBJ databases">
        <title>Genome-centric metagenomics revealed C2 chemical producing, CO utilizing Clostridium with novel acetogenic gene cluster.</title>
        <authorList>
            <person name="Kang H."/>
            <person name="Park B."/>
            <person name="Choi I.G."/>
            <person name="Chang I.S."/>
        </authorList>
    </citation>
    <scope>NUCLEOTIDE SEQUENCE [LARGE SCALE GENOMIC DNA]</scope>
    <source>
        <strain evidence="4 5">H21-9</strain>
    </source>
</reference>
<dbReference type="InterPro" id="IPR020476">
    <property type="entry name" value="Nudix_hydrolase"/>
</dbReference>
<evidence type="ECO:0000313" key="5">
    <source>
        <dbReference type="Proteomes" id="UP000277999"/>
    </source>
</evidence>
<gene>
    <name evidence="4" type="ORF">D9O40_15635</name>
</gene>
<proteinExistence type="inferred from homology"/>
<dbReference type="EMBL" id="RFAQ01000061">
    <property type="protein sequence ID" value="RMC96650.1"/>
    <property type="molecule type" value="Genomic_DNA"/>
</dbReference>
<accession>A0A3M0SFX7</accession>
<evidence type="ECO:0000259" key="3">
    <source>
        <dbReference type="PROSITE" id="PS51462"/>
    </source>
</evidence>
<dbReference type="SUPFAM" id="SSF55811">
    <property type="entry name" value="Nudix"/>
    <property type="match status" value="1"/>
</dbReference>